<dbReference type="InterPro" id="IPR027417">
    <property type="entry name" value="P-loop_NTPase"/>
</dbReference>
<dbReference type="SUPFAM" id="SSF52540">
    <property type="entry name" value="P-loop containing nucleoside triphosphate hydrolases"/>
    <property type="match status" value="1"/>
</dbReference>
<evidence type="ECO:0000256" key="2">
    <source>
        <dbReference type="ARBA" id="ARBA00022840"/>
    </source>
</evidence>
<dbReference type="RefSeq" id="WP_377331541.1">
    <property type="nucleotide sequence ID" value="NZ_JBHSGB010000002.1"/>
</dbReference>
<dbReference type="EMBL" id="JBHSGB010000002">
    <property type="protein sequence ID" value="MFC4653933.1"/>
    <property type="molecule type" value="Genomic_DNA"/>
</dbReference>
<dbReference type="SMART" id="SM00382">
    <property type="entry name" value="AAA"/>
    <property type="match status" value="1"/>
</dbReference>
<keyword evidence="5" id="KW-1185">Reference proteome</keyword>
<name>A0ABV9JIX2_9GAMM</name>
<proteinExistence type="predicted"/>
<dbReference type="Proteomes" id="UP001595962">
    <property type="component" value="Unassembled WGS sequence"/>
</dbReference>
<sequence>MIDEKAVQAAKFWERLRPIHRISGLREIEFEQFALMVLGLKCVDLSSGSWPVTVTFPVSDAFEYTIDAALNKSVDNDRWKKAWFKAFDALTEFFNLTSKTGVLRDVASIEAFNEILRLVESFELPWGTKSEQILNLFDEVFHRVVGRQLAIGYRNGDTVAALAAFLSANAARISEYFVTTGEFAVLRRSVLNLETFANIAVMDHLNFIIRLRLALHGIDAVDRQSHGDDIRSFVDHHFLLLDHPHRKPRGQRLFSFKWEDHHSSLEALMYLQEIRSNFDDGLIVVPGADRSAKGWRYHLREELVQSGRLLAVIDLPQDRRDQSRRPISAWLIGRRREQFRNHVLMVNAKGIAGRKLHGAGSQMELVAAIVSLGVSDNRYPLLHQYVSEDVETLIEAYFKDGYKDVEGVCRHVQFGELADNEYKLIAALYITDSNSSKKHKTFMRLLNSTPVLELLRQAQNHSTRIYVIGNNGEGKSMLLREIAEQLVNEGRRVVGMSFGLTDRFSFKRSKDDEQAFNYVGARTTEQGINLGHTSAELNRLMREIHLNTEKLEVFNAIVAHLGFGERRYLVPQRLNGAVDDREHYAELQQLTDSVEENARMFQQESLKTFELGLMRLESSGSITTFKELSSGEQQLLTLALKLTAYTSKNSIVLVDEPELSLHVSWQRAIPRMLEIVGSRIGCSMVVATHSPVLITSATNSNDKCFVAHRHALKELGFKQRRSVEGALFDGFRTYTANNRQVHERCAAIVSQTIQHLNDKLPQQESDVSMLKPLYDELESMEQIIRQGNSAQLKYAQEDLELVAYTRAAITEITTTSKENPR</sequence>
<dbReference type="PANTHER" id="PTHR43581">
    <property type="entry name" value="ATP/GTP PHOSPHATASE"/>
    <property type="match status" value="1"/>
</dbReference>
<organism evidence="4 5">
    <name type="scientific">Rheinheimera marina</name>
    <dbReference type="NCBI Taxonomy" id="1774958"/>
    <lineage>
        <taxon>Bacteria</taxon>
        <taxon>Pseudomonadati</taxon>
        <taxon>Pseudomonadota</taxon>
        <taxon>Gammaproteobacteria</taxon>
        <taxon>Chromatiales</taxon>
        <taxon>Chromatiaceae</taxon>
        <taxon>Rheinheimera</taxon>
    </lineage>
</organism>
<evidence type="ECO:0000259" key="3">
    <source>
        <dbReference type="PROSITE" id="PS50893"/>
    </source>
</evidence>
<dbReference type="Gene3D" id="3.40.50.150">
    <property type="entry name" value="Vaccinia Virus protein VP39"/>
    <property type="match status" value="1"/>
</dbReference>
<dbReference type="Gene3D" id="3.40.50.300">
    <property type="entry name" value="P-loop containing nucleotide triphosphate hydrolases"/>
    <property type="match status" value="1"/>
</dbReference>
<keyword evidence="2" id="KW-0067">ATP-binding</keyword>
<reference evidence="5" key="1">
    <citation type="journal article" date="2019" name="Int. J. Syst. Evol. Microbiol.">
        <title>The Global Catalogue of Microorganisms (GCM) 10K type strain sequencing project: providing services to taxonomists for standard genome sequencing and annotation.</title>
        <authorList>
            <consortium name="The Broad Institute Genomics Platform"/>
            <consortium name="The Broad Institute Genome Sequencing Center for Infectious Disease"/>
            <person name="Wu L."/>
            <person name="Ma J."/>
        </authorList>
    </citation>
    <scope>NUCLEOTIDE SEQUENCE [LARGE SCALE GENOMIC DNA]</scope>
    <source>
        <strain evidence="5">DT28</strain>
    </source>
</reference>
<dbReference type="InterPro" id="IPR029063">
    <property type="entry name" value="SAM-dependent_MTases_sf"/>
</dbReference>
<dbReference type="PANTHER" id="PTHR43581:SF2">
    <property type="entry name" value="EXCINUCLEASE ATPASE SUBUNIT"/>
    <property type="match status" value="1"/>
</dbReference>
<evidence type="ECO:0000313" key="5">
    <source>
        <dbReference type="Proteomes" id="UP001595962"/>
    </source>
</evidence>
<comment type="caution">
    <text evidence="4">The sequence shown here is derived from an EMBL/GenBank/DDBJ whole genome shotgun (WGS) entry which is preliminary data.</text>
</comment>
<dbReference type="InterPro" id="IPR003593">
    <property type="entry name" value="AAA+_ATPase"/>
</dbReference>
<dbReference type="InterPro" id="IPR051396">
    <property type="entry name" value="Bact_Antivir_Def_Nuclease"/>
</dbReference>
<dbReference type="InterPro" id="IPR003959">
    <property type="entry name" value="ATPase_AAA_core"/>
</dbReference>
<gene>
    <name evidence="4" type="ORF">ACFO3I_02720</name>
</gene>
<evidence type="ECO:0000256" key="1">
    <source>
        <dbReference type="ARBA" id="ARBA00022741"/>
    </source>
</evidence>
<feature type="domain" description="ABC transporter" evidence="3">
    <location>
        <begin position="430"/>
        <end position="734"/>
    </location>
</feature>
<dbReference type="InterPro" id="IPR003439">
    <property type="entry name" value="ABC_transporter-like_ATP-bd"/>
</dbReference>
<dbReference type="PROSITE" id="PS50893">
    <property type="entry name" value="ABC_TRANSPORTER_2"/>
    <property type="match status" value="1"/>
</dbReference>
<protein>
    <submittedName>
        <fullName evidence="4">AAA family ATPase</fullName>
    </submittedName>
</protein>
<evidence type="ECO:0000313" key="4">
    <source>
        <dbReference type="EMBL" id="MFC4653933.1"/>
    </source>
</evidence>
<dbReference type="Pfam" id="PF13304">
    <property type="entry name" value="AAA_21"/>
    <property type="match status" value="1"/>
</dbReference>
<accession>A0ABV9JIX2</accession>
<keyword evidence="1" id="KW-0547">Nucleotide-binding</keyword>